<evidence type="ECO:0000256" key="1">
    <source>
        <dbReference type="SAM" id="MobiDB-lite"/>
    </source>
</evidence>
<feature type="region of interest" description="Disordered" evidence="1">
    <location>
        <begin position="1"/>
        <end position="20"/>
    </location>
</feature>
<name>A0A8S1DRG3_9INSE</name>
<dbReference type="AlphaFoldDB" id="A0A8S1DRG3"/>
<gene>
    <name evidence="2" type="ORF">CLODIP_2_CD13539</name>
</gene>
<feature type="non-terminal residue" evidence="2">
    <location>
        <position position="528"/>
    </location>
</feature>
<protein>
    <submittedName>
        <fullName evidence="2">Uncharacterized protein</fullName>
    </submittedName>
</protein>
<dbReference type="Proteomes" id="UP000494165">
    <property type="component" value="Unassembled WGS sequence"/>
</dbReference>
<accession>A0A8S1DRG3</accession>
<dbReference type="InterPro" id="IPR032675">
    <property type="entry name" value="LRR_dom_sf"/>
</dbReference>
<reference evidence="2 3" key="1">
    <citation type="submission" date="2020-04" db="EMBL/GenBank/DDBJ databases">
        <authorList>
            <person name="Alioto T."/>
            <person name="Alioto T."/>
            <person name="Gomez Garrido J."/>
        </authorList>
    </citation>
    <scope>NUCLEOTIDE SEQUENCE [LARGE SCALE GENOMIC DNA]</scope>
</reference>
<dbReference type="Gene3D" id="3.80.10.10">
    <property type="entry name" value="Ribonuclease Inhibitor"/>
    <property type="match status" value="1"/>
</dbReference>
<organism evidence="2 3">
    <name type="scientific">Cloeon dipterum</name>
    <dbReference type="NCBI Taxonomy" id="197152"/>
    <lineage>
        <taxon>Eukaryota</taxon>
        <taxon>Metazoa</taxon>
        <taxon>Ecdysozoa</taxon>
        <taxon>Arthropoda</taxon>
        <taxon>Hexapoda</taxon>
        <taxon>Insecta</taxon>
        <taxon>Pterygota</taxon>
        <taxon>Palaeoptera</taxon>
        <taxon>Ephemeroptera</taxon>
        <taxon>Pisciforma</taxon>
        <taxon>Baetidae</taxon>
        <taxon>Cloeon</taxon>
    </lineage>
</organism>
<proteinExistence type="predicted"/>
<dbReference type="SUPFAM" id="SSF52047">
    <property type="entry name" value="RNI-like"/>
    <property type="match status" value="1"/>
</dbReference>
<keyword evidence="3" id="KW-1185">Reference proteome</keyword>
<feature type="compositionally biased region" description="Basic residues" evidence="1">
    <location>
        <begin position="9"/>
        <end position="20"/>
    </location>
</feature>
<sequence>LGVAEQQTKPRRLPQQHPRGNRKINMIFRLKFLLKLARRRSMMKRRSKALKNLAAISIITKLYMHVKGGGHDLAKLPACLRELLLLELVKRRSKQIDGEEQKRNLPLRKAVHLLISSETKKFEFGGLISFSKMNNVLLNTFKILRILERAPNLQHLILNVEERMDKLKIFKNTHFCIKYGHTKSICKVLKNLQCVEFFHIDFSDMRLEDLGADIEDFKLSFSRLTEFLFQPREIICKFQTDLDCGEALIEESWIPAEPCALRHLCISPSTSDLPAVFPEVTNLQVYCAEDETEDKEDKFKSMLRFSGIECLLLNNLPTFSILERFIGAYGANLHTLMIYVEEDAMAGKSLSFSGIFASCPKLQKMQLLGVDISDDREAIDLFAPLREFEWTPYNIRLQKFEVTNILSALPNLEKFTLFGWEYLAVDDLKKLTSNIAHNMILDKLTTIKLLISHDTEDIFEVPLLLAVRNLIAITAAFLPALVDIEFNTGYMESSSFDEDHIVYIGETFQEWIGEGSIANFIRAIKNRN</sequence>
<dbReference type="EMBL" id="CADEPI010000371">
    <property type="protein sequence ID" value="CAB3384779.1"/>
    <property type="molecule type" value="Genomic_DNA"/>
</dbReference>
<evidence type="ECO:0000313" key="3">
    <source>
        <dbReference type="Proteomes" id="UP000494165"/>
    </source>
</evidence>
<comment type="caution">
    <text evidence="2">The sequence shown here is derived from an EMBL/GenBank/DDBJ whole genome shotgun (WGS) entry which is preliminary data.</text>
</comment>
<evidence type="ECO:0000313" key="2">
    <source>
        <dbReference type="EMBL" id="CAB3384779.1"/>
    </source>
</evidence>